<dbReference type="Gene3D" id="3.40.50.720">
    <property type="entry name" value="NAD(P)-binding Rossmann-like Domain"/>
    <property type="match status" value="1"/>
</dbReference>
<keyword evidence="4 7" id="KW-0560">Oxidoreductase</keyword>
<dbReference type="InterPro" id="IPR013328">
    <property type="entry name" value="6PGD_dom2"/>
</dbReference>
<evidence type="ECO:0000256" key="7">
    <source>
        <dbReference type="HAMAP-Rule" id="MF_00196"/>
    </source>
</evidence>
<dbReference type="GO" id="GO:0008926">
    <property type="term" value="F:mannitol-1-phosphate 5-dehydrogenase activity"/>
    <property type="evidence" value="ECO:0007669"/>
    <property type="project" value="UniProtKB-UniRule"/>
</dbReference>
<evidence type="ECO:0000313" key="10">
    <source>
        <dbReference type="EMBL" id="GMA27943.1"/>
    </source>
</evidence>
<comment type="caution">
    <text evidence="10">The sequence shown here is derived from an EMBL/GenBank/DDBJ whole genome shotgun (WGS) entry which is preliminary data.</text>
</comment>
<dbReference type="InterPro" id="IPR008927">
    <property type="entry name" value="6-PGluconate_DH-like_C_sf"/>
</dbReference>
<dbReference type="PANTHER" id="PTHR30524">
    <property type="entry name" value="MANNITOL-1-PHOSPHATE 5-DEHYDROGENASE"/>
    <property type="match status" value="1"/>
</dbReference>
<dbReference type="Gene3D" id="1.10.1040.10">
    <property type="entry name" value="N-(1-d-carboxylethyl)-l-norvaline Dehydrogenase, domain 2"/>
    <property type="match status" value="1"/>
</dbReference>
<keyword evidence="5 7" id="KW-0520">NAD</keyword>
<dbReference type="Pfam" id="PF01232">
    <property type="entry name" value="Mannitol_dh"/>
    <property type="match status" value="1"/>
</dbReference>
<evidence type="ECO:0000313" key="11">
    <source>
        <dbReference type="Proteomes" id="UP001157160"/>
    </source>
</evidence>
<evidence type="ECO:0000256" key="5">
    <source>
        <dbReference type="ARBA" id="ARBA00023027"/>
    </source>
</evidence>
<protein>
    <recommendedName>
        <fullName evidence="3 7">Mannitol-1-phosphate 5-dehydrogenase</fullName>
        <ecNumber evidence="2 7">1.1.1.17</ecNumber>
    </recommendedName>
</protein>
<dbReference type="GO" id="GO:0019592">
    <property type="term" value="P:mannitol catabolic process"/>
    <property type="evidence" value="ECO:0007669"/>
    <property type="project" value="TreeGrafter"/>
</dbReference>
<evidence type="ECO:0000259" key="9">
    <source>
        <dbReference type="Pfam" id="PF08125"/>
    </source>
</evidence>
<reference evidence="10 11" key="1">
    <citation type="journal article" date="2014" name="Int. J. Syst. Evol. Microbiol.">
        <title>Complete genome sequence of Corynebacterium casei LMG S-19264T (=DSM 44701T), isolated from a smear-ripened cheese.</title>
        <authorList>
            <consortium name="US DOE Joint Genome Institute (JGI-PGF)"/>
            <person name="Walter F."/>
            <person name="Albersmeier A."/>
            <person name="Kalinowski J."/>
            <person name="Ruckert C."/>
        </authorList>
    </citation>
    <scope>NUCLEOTIDE SEQUENCE [LARGE SCALE GENOMIC DNA]</scope>
    <source>
        <strain evidence="10 11">NBRC 112289</strain>
    </source>
</reference>
<dbReference type="AlphaFoldDB" id="A0AA37XAU6"/>
<keyword evidence="11" id="KW-1185">Reference proteome</keyword>
<dbReference type="HAMAP" id="MF_00196">
    <property type="entry name" value="Mannitol_dehydrog"/>
    <property type="match status" value="1"/>
</dbReference>
<dbReference type="InterPro" id="IPR013118">
    <property type="entry name" value="Mannitol_DH_C"/>
</dbReference>
<proteinExistence type="inferred from homology"/>
<dbReference type="EC" id="1.1.1.17" evidence="2 7"/>
<dbReference type="Proteomes" id="UP001157160">
    <property type="component" value="Unassembled WGS sequence"/>
</dbReference>
<dbReference type="InterPro" id="IPR023028">
    <property type="entry name" value="Mannitol_1_phos_5_DH"/>
</dbReference>
<feature type="domain" description="Mannitol dehydrogenase N-terminal" evidence="8">
    <location>
        <begin position="3"/>
        <end position="186"/>
    </location>
</feature>
<gene>
    <name evidence="7 10" type="primary">mtlD</name>
    <name evidence="10" type="ORF">GCM10025874_11960</name>
</gene>
<dbReference type="InterPro" id="IPR013131">
    <property type="entry name" value="Mannitol_DH_N"/>
</dbReference>
<dbReference type="InterPro" id="IPR036291">
    <property type="entry name" value="NAD(P)-bd_dom_sf"/>
</dbReference>
<evidence type="ECO:0000256" key="2">
    <source>
        <dbReference type="ARBA" id="ARBA00012939"/>
    </source>
</evidence>
<comment type="catalytic activity">
    <reaction evidence="6 7">
        <text>D-mannitol 1-phosphate + NAD(+) = beta-D-fructose 6-phosphate + NADH + H(+)</text>
        <dbReference type="Rhea" id="RHEA:19661"/>
        <dbReference type="ChEBI" id="CHEBI:15378"/>
        <dbReference type="ChEBI" id="CHEBI:57540"/>
        <dbReference type="ChEBI" id="CHEBI:57634"/>
        <dbReference type="ChEBI" id="CHEBI:57945"/>
        <dbReference type="ChEBI" id="CHEBI:61381"/>
        <dbReference type="EC" id="1.1.1.17"/>
    </reaction>
</comment>
<dbReference type="GO" id="GO:0005829">
    <property type="term" value="C:cytosol"/>
    <property type="evidence" value="ECO:0007669"/>
    <property type="project" value="TreeGrafter"/>
</dbReference>
<dbReference type="SUPFAM" id="SSF48179">
    <property type="entry name" value="6-phosphogluconate dehydrogenase C-terminal domain-like"/>
    <property type="match status" value="1"/>
</dbReference>
<evidence type="ECO:0000256" key="3">
    <source>
        <dbReference type="ARBA" id="ARBA00016219"/>
    </source>
</evidence>
<evidence type="ECO:0000256" key="6">
    <source>
        <dbReference type="ARBA" id="ARBA00048615"/>
    </source>
</evidence>
<dbReference type="PANTHER" id="PTHR30524:SF0">
    <property type="entry name" value="ALTRONATE OXIDOREDUCTASE-RELATED"/>
    <property type="match status" value="1"/>
</dbReference>
<dbReference type="Pfam" id="PF08125">
    <property type="entry name" value="Mannitol_dh_C"/>
    <property type="match status" value="1"/>
</dbReference>
<evidence type="ECO:0000256" key="4">
    <source>
        <dbReference type="ARBA" id="ARBA00023002"/>
    </source>
</evidence>
<feature type="domain" description="Mannitol dehydrogenase C-terminal" evidence="9">
    <location>
        <begin position="194"/>
        <end position="335"/>
    </location>
</feature>
<accession>A0AA37XAU6</accession>
<dbReference type="NCBIfam" id="NF002652">
    <property type="entry name" value="PRK02318.2-5"/>
    <property type="match status" value="1"/>
</dbReference>
<dbReference type="RefSeq" id="WP_284230966.1">
    <property type="nucleotide sequence ID" value="NZ_BSUL01000001.1"/>
</dbReference>
<evidence type="ECO:0000259" key="8">
    <source>
        <dbReference type="Pfam" id="PF01232"/>
    </source>
</evidence>
<organism evidence="10 11">
    <name type="scientific">Arenivirga flava</name>
    <dbReference type="NCBI Taxonomy" id="1930060"/>
    <lineage>
        <taxon>Bacteria</taxon>
        <taxon>Bacillati</taxon>
        <taxon>Actinomycetota</taxon>
        <taxon>Actinomycetes</taxon>
        <taxon>Micrococcales</taxon>
        <taxon>Microbacteriaceae</taxon>
        <taxon>Arenivirga</taxon>
    </lineage>
</organism>
<evidence type="ECO:0000256" key="1">
    <source>
        <dbReference type="ARBA" id="ARBA00006541"/>
    </source>
</evidence>
<sequence length="379" mass="40024">MATAVHFGAGNIGRGFVAQFLHESGYEVVFADVSDELIGALQAQPSYVVHEIGEGARDHVVDGYRAVNSRTDEEALVAEIAAADIVTTAVGARILPFVAPVIAKGLAARAADAPKLVVIACENAIGGTDILRGEVLRGADGANAVFANCAIDRIVPEQRGGLDVTLETFSEWVVDRTPFDGAEPEIVGITWVDDLAPFIERKLFTVNTAHATAAYHGRDRGIGTIREVLADAGLERTVRAVLDETKALLVAKHGFGEAEQQAYIDKTLQRIANPELPDTCERVGRGPLRKLGRQERFIGPAAQLAELGLPTGGLIGAVGAALRFDAPDDAEAVQLQERLGSGVPAEELVVELTGIDDAHPLFPALLDVVTGRLAEVRGG</sequence>
<name>A0AA37XAU6_9MICO</name>
<comment type="similarity">
    <text evidence="1 7">Belongs to the mannitol dehydrogenase family.</text>
</comment>
<dbReference type="EMBL" id="BSUL01000001">
    <property type="protein sequence ID" value="GMA27943.1"/>
    <property type="molecule type" value="Genomic_DNA"/>
</dbReference>
<feature type="binding site" evidence="7">
    <location>
        <begin position="4"/>
        <end position="15"/>
    </location>
    <ligand>
        <name>NAD(+)</name>
        <dbReference type="ChEBI" id="CHEBI:57540"/>
    </ligand>
</feature>
<dbReference type="SUPFAM" id="SSF51735">
    <property type="entry name" value="NAD(P)-binding Rossmann-fold domains"/>
    <property type="match status" value="1"/>
</dbReference>